<accession>H0ULH7</accession>
<evidence type="ECO:0000256" key="1">
    <source>
        <dbReference type="ARBA" id="ARBA00001974"/>
    </source>
</evidence>
<protein>
    <recommendedName>
        <fullName evidence="4 11">tRNA uridine 5-carboxymethylaminomethyl modification enzyme MnmG</fullName>
    </recommendedName>
    <alternativeName>
        <fullName evidence="10 11">Glucose-inhibited division protein A</fullName>
    </alternativeName>
</protein>
<dbReference type="PRINTS" id="PR00411">
    <property type="entry name" value="PNDRDTASEI"/>
</dbReference>
<dbReference type="RefSeq" id="WP_008522249.1">
    <property type="nucleotide sequence ID" value="NZ_CM001376.1"/>
</dbReference>
<dbReference type="Gene3D" id="3.50.50.60">
    <property type="entry name" value="FAD/NAD(P)-binding domain"/>
    <property type="match status" value="2"/>
</dbReference>
<dbReference type="InterPro" id="IPR047001">
    <property type="entry name" value="MnmG_C_subdom"/>
</dbReference>
<evidence type="ECO:0000256" key="5">
    <source>
        <dbReference type="ARBA" id="ARBA00022630"/>
    </source>
</evidence>
<sequence>MERITQPLGGFDVVVVGGGHAGCEAALAAARMGASVLLVAQDLSRVAFMPCNPSIGGPAKGHLVREISALGGEQARAADASAIMTRWLNTSKGAAVRALRCQCDLNDYGRYYFARLTETPGLELLQDEVTGLIYDDWAVLGVRTRFGLEIPAKRVILTTGTHLRGLIHVGLVNYPSGPVGQQASVRLADELAKMGLPTFRLKTGTPPRLHADSIDWSVLERQEGEDTPECFDFWGTPAVHKEAFCAVLRTNKETHRIVTDHLDESPIVQRVITGVGPRYCPSIESKVIAFPNKDSHPLFLEPVDRLGKEIYVQNFSTSLPASVQWPMVHSLPGCGRAKILKPGYAIEYDALNPLGLTPWLERKEVPGLFCAGQINGTSGYEEAAAQGLLAGINAVLSLRGEEPLVLGRHEAYLGVLVDDLVTKGTDEPYRMLTSRCEYRLLLRHDNADRRLAAKGAALGLVSQSKWDELRHRWDREDREFDRLGSLKLTAQQVDGVLTACQSRPTGQGMTAAALLRRPEVTYQALAAVGAGELTGDEADAVAVRVKYEGYVKRQELAAQSMLRLEGLEIPQDFDFKLLNGALSESVEKLERVRPRTLGQASRISGVTPADLQHLAMILRSGVAGHAKP</sequence>
<keyword evidence="8 11" id="KW-0520">NAD</keyword>
<dbReference type="HOGENOM" id="CLU_007831_2_2_0"/>
<keyword evidence="5 11" id="KW-0285">Flavoprotein</keyword>
<dbReference type="FunFam" id="3.50.50.60:FF:000002">
    <property type="entry name" value="tRNA uridine 5-carboxymethylaminomethyl modification enzyme MnmG"/>
    <property type="match status" value="1"/>
</dbReference>
<dbReference type="NCBIfam" id="TIGR00136">
    <property type="entry name" value="mnmG_gidA"/>
    <property type="match status" value="1"/>
</dbReference>
<dbReference type="PANTHER" id="PTHR11806:SF0">
    <property type="entry name" value="PROTEIN MTO1 HOMOLOG, MITOCHONDRIAL"/>
    <property type="match status" value="1"/>
</dbReference>
<dbReference type="InterPro" id="IPR044920">
    <property type="entry name" value="MnmG_C_subdom_sf"/>
</dbReference>
<dbReference type="GO" id="GO:0050660">
    <property type="term" value="F:flavin adenine dinucleotide binding"/>
    <property type="evidence" value="ECO:0007669"/>
    <property type="project" value="UniProtKB-UniRule"/>
</dbReference>
<feature type="binding site" evidence="11">
    <location>
        <begin position="17"/>
        <end position="22"/>
    </location>
    <ligand>
        <name>FAD</name>
        <dbReference type="ChEBI" id="CHEBI:57692"/>
    </ligand>
</feature>
<dbReference type="EMBL" id="CM001376">
    <property type="protein sequence ID" value="EHM12442.1"/>
    <property type="molecule type" value="Genomic_DNA"/>
</dbReference>
<evidence type="ECO:0000256" key="9">
    <source>
        <dbReference type="ARBA" id="ARBA00025948"/>
    </source>
</evidence>
<dbReference type="PANTHER" id="PTHR11806">
    <property type="entry name" value="GLUCOSE INHIBITED DIVISION PROTEIN A"/>
    <property type="match status" value="1"/>
</dbReference>
<dbReference type="InterPro" id="IPR040131">
    <property type="entry name" value="MnmG_N"/>
</dbReference>
<dbReference type="PRINTS" id="PR00368">
    <property type="entry name" value="FADPNR"/>
</dbReference>
<evidence type="ECO:0000256" key="7">
    <source>
        <dbReference type="ARBA" id="ARBA00022827"/>
    </source>
</evidence>
<dbReference type="InterPro" id="IPR002218">
    <property type="entry name" value="MnmG-rel"/>
</dbReference>
<evidence type="ECO:0000256" key="8">
    <source>
        <dbReference type="ARBA" id="ARBA00023027"/>
    </source>
</evidence>
<dbReference type="InterPro" id="IPR004416">
    <property type="entry name" value="MnmG"/>
</dbReference>
<dbReference type="Gene3D" id="1.10.10.1800">
    <property type="entry name" value="tRNA uridine 5-carboxymethylaminomethyl modification enzyme MnmG/GidA"/>
    <property type="match status" value="1"/>
</dbReference>
<keyword evidence="7 11" id="KW-0274">FAD</keyword>
<name>H0ULH7_9BACT</name>
<evidence type="ECO:0000313" key="14">
    <source>
        <dbReference type="Proteomes" id="UP000003806"/>
    </source>
</evidence>
<evidence type="ECO:0000256" key="2">
    <source>
        <dbReference type="ARBA" id="ARBA00003717"/>
    </source>
</evidence>
<dbReference type="SUPFAM" id="SSF51905">
    <property type="entry name" value="FAD/NAD(P)-binding domain"/>
    <property type="match status" value="1"/>
</dbReference>
<evidence type="ECO:0000256" key="10">
    <source>
        <dbReference type="ARBA" id="ARBA00031800"/>
    </source>
</evidence>
<dbReference type="HAMAP" id="MF_00129">
    <property type="entry name" value="MnmG_GidA"/>
    <property type="match status" value="1"/>
</dbReference>
<evidence type="ECO:0000256" key="3">
    <source>
        <dbReference type="ARBA" id="ARBA00007653"/>
    </source>
</evidence>
<dbReference type="Gene3D" id="1.10.150.570">
    <property type="entry name" value="GidA associated domain, C-terminal subdomain"/>
    <property type="match status" value="1"/>
</dbReference>
<evidence type="ECO:0000313" key="13">
    <source>
        <dbReference type="EMBL" id="EHM12442.1"/>
    </source>
</evidence>
<dbReference type="InterPro" id="IPR049312">
    <property type="entry name" value="GIDA_C_N"/>
</dbReference>
<dbReference type="GO" id="GO:0005829">
    <property type="term" value="C:cytosol"/>
    <property type="evidence" value="ECO:0007669"/>
    <property type="project" value="TreeGrafter"/>
</dbReference>
<keyword evidence="14" id="KW-1185">Reference proteome</keyword>
<comment type="function">
    <text evidence="2 11">NAD-binding protein involved in the addition of a carboxymethylaminomethyl (cmnm) group at the wobble position (U34) of certain tRNAs, forming tRNA-cmnm(5)s(2)U34.</text>
</comment>
<dbReference type="AlphaFoldDB" id="H0ULH7"/>
<dbReference type="FunFam" id="1.10.150.570:FF:000001">
    <property type="entry name" value="tRNA uridine 5-carboxymethylaminomethyl modification enzyme MnmG"/>
    <property type="match status" value="1"/>
</dbReference>
<dbReference type="GO" id="GO:0002098">
    <property type="term" value="P:tRNA wobble uridine modification"/>
    <property type="evidence" value="ECO:0007669"/>
    <property type="project" value="InterPro"/>
</dbReference>
<dbReference type="SMART" id="SM01228">
    <property type="entry name" value="GIDA_assoc_3"/>
    <property type="match status" value="1"/>
</dbReference>
<feature type="binding site" evidence="11">
    <location>
        <position position="184"/>
    </location>
    <ligand>
        <name>FAD</name>
        <dbReference type="ChEBI" id="CHEBI:57692"/>
    </ligand>
</feature>
<dbReference type="Pfam" id="PF13932">
    <property type="entry name" value="SAM_GIDA_C"/>
    <property type="match status" value="1"/>
</dbReference>
<keyword evidence="11" id="KW-0963">Cytoplasm</keyword>
<dbReference type="Pfam" id="PF21680">
    <property type="entry name" value="GIDA_C_1st"/>
    <property type="match status" value="1"/>
</dbReference>
<dbReference type="STRING" id="885272.JonanDRAFT_0005"/>
<organism evidence="13 14">
    <name type="scientific">Jonquetella anthropi DSM 22815</name>
    <dbReference type="NCBI Taxonomy" id="885272"/>
    <lineage>
        <taxon>Bacteria</taxon>
        <taxon>Thermotogati</taxon>
        <taxon>Synergistota</taxon>
        <taxon>Synergistia</taxon>
        <taxon>Synergistales</taxon>
        <taxon>Dethiosulfovibrionaceae</taxon>
        <taxon>Jonquetella</taxon>
    </lineage>
</organism>
<dbReference type="InterPro" id="IPR026904">
    <property type="entry name" value="MnmG_C"/>
</dbReference>
<feature type="binding site" evidence="11">
    <location>
        <position position="129"/>
    </location>
    <ligand>
        <name>FAD</name>
        <dbReference type="ChEBI" id="CHEBI:57692"/>
    </ligand>
</feature>
<reference evidence="13 14" key="1">
    <citation type="submission" date="2011-11" db="EMBL/GenBank/DDBJ databases">
        <title>The Noncontiguous Finished genome of Jonquetella anthropi DSM 22815.</title>
        <authorList>
            <consortium name="US DOE Joint Genome Institute (JGI-PGF)"/>
            <person name="Lucas S."/>
            <person name="Copeland A."/>
            <person name="Lapidus A."/>
            <person name="Glavina del Rio T."/>
            <person name="Dalin E."/>
            <person name="Tice H."/>
            <person name="Bruce D."/>
            <person name="Goodwin L."/>
            <person name="Pitluck S."/>
            <person name="Peters L."/>
            <person name="Mikhailova N."/>
            <person name="Held B."/>
            <person name="Kyrpides N."/>
            <person name="Mavromatis K."/>
            <person name="Ivanova N."/>
            <person name="Markowitz V."/>
            <person name="Cheng J.-F."/>
            <person name="Hugenholtz P."/>
            <person name="Woyke T."/>
            <person name="Wu D."/>
            <person name="Gronow S."/>
            <person name="Wellnitz S."/>
            <person name="Brambilla E."/>
            <person name="Klenk H.-P."/>
            <person name="Eisen J.A."/>
        </authorList>
    </citation>
    <scope>NUCLEOTIDE SEQUENCE [LARGE SCALE GENOMIC DNA]</scope>
    <source>
        <strain evidence="13 14">DSM 22815</strain>
    </source>
</reference>
<evidence type="ECO:0000256" key="6">
    <source>
        <dbReference type="ARBA" id="ARBA00022694"/>
    </source>
</evidence>
<gene>
    <name evidence="11" type="primary">mnmG</name>
    <name evidence="11" type="synonym">gidA</name>
    <name evidence="13" type="ORF">JonanDRAFT_0005</name>
</gene>
<comment type="cofactor">
    <cofactor evidence="1 11">
        <name>FAD</name>
        <dbReference type="ChEBI" id="CHEBI:57692"/>
    </cofactor>
</comment>
<proteinExistence type="inferred from homology"/>
<evidence type="ECO:0000256" key="4">
    <source>
        <dbReference type="ARBA" id="ARBA00020461"/>
    </source>
</evidence>
<dbReference type="Proteomes" id="UP000003806">
    <property type="component" value="Chromosome"/>
</dbReference>
<comment type="similarity">
    <text evidence="3 11">Belongs to the MnmG family.</text>
</comment>
<dbReference type="PROSITE" id="PS01281">
    <property type="entry name" value="GIDA_2"/>
    <property type="match status" value="1"/>
</dbReference>
<comment type="subunit">
    <text evidence="9 11">Homodimer. Heterotetramer of two MnmE and two MnmG subunits.</text>
</comment>
<comment type="subcellular location">
    <subcellularLocation>
        <location evidence="11">Cytoplasm</location>
    </subcellularLocation>
</comment>
<feature type="binding site" evidence="11">
    <location>
        <begin position="276"/>
        <end position="290"/>
    </location>
    <ligand>
        <name>NAD(+)</name>
        <dbReference type="ChEBI" id="CHEBI:57540"/>
    </ligand>
</feature>
<dbReference type="eggNOG" id="COG0445">
    <property type="taxonomic scope" value="Bacteria"/>
</dbReference>
<dbReference type="InterPro" id="IPR020595">
    <property type="entry name" value="MnmG-rel_CS"/>
</dbReference>
<dbReference type="InterPro" id="IPR036188">
    <property type="entry name" value="FAD/NAD-bd_sf"/>
</dbReference>
<feature type="domain" description="tRNA uridine 5-carboxymethylaminomethyl modification enzyme C-terminal subdomain" evidence="12">
    <location>
        <begin position="545"/>
        <end position="616"/>
    </location>
</feature>
<feature type="binding site" evidence="11">
    <location>
        <position position="373"/>
    </location>
    <ligand>
        <name>FAD</name>
        <dbReference type="ChEBI" id="CHEBI:57692"/>
    </ligand>
</feature>
<evidence type="ECO:0000256" key="11">
    <source>
        <dbReference type="HAMAP-Rule" id="MF_00129"/>
    </source>
</evidence>
<dbReference type="Pfam" id="PF01134">
    <property type="entry name" value="GIDA"/>
    <property type="match status" value="1"/>
</dbReference>
<dbReference type="GO" id="GO:0030488">
    <property type="term" value="P:tRNA methylation"/>
    <property type="evidence" value="ECO:0007669"/>
    <property type="project" value="TreeGrafter"/>
</dbReference>
<keyword evidence="6 11" id="KW-0819">tRNA processing</keyword>
<evidence type="ECO:0000259" key="12">
    <source>
        <dbReference type="SMART" id="SM01228"/>
    </source>
</evidence>